<feature type="domain" description="Putative zinc-finger" evidence="2">
    <location>
        <begin position="28"/>
        <end position="62"/>
    </location>
</feature>
<name>A0A9D7SEB4_9BACT</name>
<proteinExistence type="predicted"/>
<dbReference type="AlphaFoldDB" id="A0A9D7SEB4"/>
<evidence type="ECO:0000256" key="1">
    <source>
        <dbReference type="SAM" id="MobiDB-lite"/>
    </source>
</evidence>
<reference evidence="3" key="1">
    <citation type="submission" date="2020-10" db="EMBL/GenBank/DDBJ databases">
        <title>Connecting structure to function with the recovery of over 1000 high-quality activated sludge metagenome-assembled genomes encoding full-length rRNA genes using long-read sequencing.</title>
        <authorList>
            <person name="Singleton C.M."/>
            <person name="Petriglieri F."/>
            <person name="Kristensen J.M."/>
            <person name="Kirkegaard R.H."/>
            <person name="Michaelsen T.Y."/>
            <person name="Andersen M.H."/>
            <person name="Karst S.M."/>
            <person name="Dueholm M.S."/>
            <person name="Nielsen P.H."/>
            <person name="Albertsen M."/>
        </authorList>
    </citation>
    <scope>NUCLEOTIDE SEQUENCE</scope>
    <source>
        <strain evidence="3">Skiv_18-Q3-R9-52_MAXAC.067</strain>
    </source>
</reference>
<evidence type="ECO:0000313" key="3">
    <source>
        <dbReference type="EMBL" id="MBK9795120.1"/>
    </source>
</evidence>
<dbReference type="Pfam" id="PF13490">
    <property type="entry name" value="zf-HC2"/>
    <property type="match status" value="1"/>
</dbReference>
<protein>
    <submittedName>
        <fullName evidence="3">Zf-HC2 domain-containing protein</fullName>
    </submittedName>
</protein>
<dbReference type="Gene3D" id="1.10.10.1320">
    <property type="entry name" value="Anti-sigma factor, zinc-finger domain"/>
    <property type="match status" value="1"/>
</dbReference>
<dbReference type="InterPro" id="IPR027383">
    <property type="entry name" value="Znf_put"/>
</dbReference>
<comment type="caution">
    <text evidence="3">The sequence shown here is derived from an EMBL/GenBank/DDBJ whole genome shotgun (WGS) entry which is preliminary data.</text>
</comment>
<evidence type="ECO:0000313" key="4">
    <source>
        <dbReference type="Proteomes" id="UP000886657"/>
    </source>
</evidence>
<dbReference type="InterPro" id="IPR041916">
    <property type="entry name" value="Anti_sigma_zinc_sf"/>
</dbReference>
<dbReference type="EMBL" id="JADKIO010000004">
    <property type="protein sequence ID" value="MBK9795120.1"/>
    <property type="molecule type" value="Genomic_DNA"/>
</dbReference>
<dbReference type="Proteomes" id="UP000886657">
    <property type="component" value="Unassembled WGS sequence"/>
</dbReference>
<accession>A0A9D7SEB4</accession>
<gene>
    <name evidence="3" type="ORF">IPP58_01240</name>
</gene>
<feature type="compositionally biased region" description="Pro residues" evidence="1">
    <location>
        <begin position="235"/>
        <end position="247"/>
    </location>
</feature>
<sequence>MSRPPLSSPAARSDLTAAILAQTSGPACDRLRGLACAFVDETLPAGDRELVSQHLKHCPKCRGLVAELEAAHHELPGFAQVDPGATFTASVLSRTRSPLPPILPPPDRFVAGWANLMRRPRAALEAAYLATAAGLILSQLPLPGSGAPAGSAFISRVRTEGRASLAQVAFHGQGLTRRALATAPVRVLHSRESAWASFRTRLNQRLDRSWKRLAKAANATWTTLWPQRKTSAPPSTEPPKAPPRSAL</sequence>
<evidence type="ECO:0000259" key="2">
    <source>
        <dbReference type="Pfam" id="PF13490"/>
    </source>
</evidence>
<feature type="region of interest" description="Disordered" evidence="1">
    <location>
        <begin position="225"/>
        <end position="247"/>
    </location>
</feature>
<organism evidence="3 4">
    <name type="scientific">Candidatus Geothrix skivensis</name>
    <dbReference type="NCBI Taxonomy" id="2954439"/>
    <lineage>
        <taxon>Bacteria</taxon>
        <taxon>Pseudomonadati</taxon>
        <taxon>Acidobacteriota</taxon>
        <taxon>Holophagae</taxon>
        <taxon>Holophagales</taxon>
        <taxon>Holophagaceae</taxon>
        <taxon>Geothrix</taxon>
    </lineage>
</organism>